<dbReference type="PANTHER" id="PTHR23502">
    <property type="entry name" value="MAJOR FACILITATOR SUPERFAMILY"/>
    <property type="match status" value="1"/>
</dbReference>
<feature type="transmembrane region" description="Helical" evidence="8">
    <location>
        <begin position="301"/>
        <end position="327"/>
    </location>
</feature>
<keyword evidence="7 8" id="KW-0472">Membrane</keyword>
<dbReference type="EMBL" id="JBGUAW010000015">
    <property type="protein sequence ID" value="MFA9462468.1"/>
    <property type="molecule type" value="Genomic_DNA"/>
</dbReference>
<dbReference type="RefSeq" id="WP_373657258.1">
    <property type="nucleotide sequence ID" value="NZ_JBGUAW010000015.1"/>
</dbReference>
<reference evidence="10 11" key="1">
    <citation type="submission" date="2024-08" db="EMBL/GenBank/DDBJ databases">
        <title>Whole-genome sequencing of halo(alkali)philic microorganisms from hypersaline lakes.</title>
        <authorList>
            <person name="Sorokin D.Y."/>
            <person name="Merkel A.Y."/>
            <person name="Messina E."/>
            <person name="Yakimov M."/>
        </authorList>
    </citation>
    <scope>NUCLEOTIDE SEQUENCE [LARGE SCALE GENOMIC DNA]</scope>
    <source>
        <strain evidence="10 11">Cl-TMA</strain>
    </source>
</reference>
<comment type="subcellular location">
    <subcellularLocation>
        <location evidence="8">Cell inner membrane</location>
        <topology evidence="8">Multi-pass membrane protein</topology>
    </subcellularLocation>
    <subcellularLocation>
        <location evidence="1">Cell membrane</location>
        <topology evidence="1">Multi-pass membrane protein</topology>
    </subcellularLocation>
</comment>
<keyword evidence="8" id="KW-0997">Cell inner membrane</keyword>
<sequence>MNHSRLALLLGASVAVSPLAMDAYLPAFPEIARTFGIPNHQVGMSVSIYLLGLALGHLIGGPLSDRYGRQRVMLGGLGMFVAGSLLLGFSASFDALLGWRFLQALGGGFCVVSVPAIARDHTSGAEGARLFSLIALVTFVAPATAPTIGTGILHLTSWPGIFFFLALYAATIAVLLRVTLFRSYPHQPGHCAPLHTLVTNYLHVLRHGTAMRLLGIQALVFSVMMVYITHGSFILQDWYGLSKPVFSAIMAGTVGAMAAFNISNRWLLRRWSPAIILRAAVLLQAAALLYLVAVVHTSPRLALFLPGLILALGSFGAGVPNTFSLFLEFFREMAATAAALMGALRFSIAGTISGLSSQVVGGSLSMVVLMMAGCSLTALFLAWNTPHAVARSGEQPS</sequence>
<feature type="transmembrane region" description="Helical" evidence="8">
    <location>
        <begin position="42"/>
        <end position="60"/>
    </location>
</feature>
<dbReference type="PANTHER" id="PTHR23502:SF132">
    <property type="entry name" value="POLYAMINE TRANSPORTER 2-RELATED"/>
    <property type="match status" value="1"/>
</dbReference>
<feature type="transmembrane region" description="Helical" evidence="8">
    <location>
        <begin position="275"/>
        <end position="295"/>
    </location>
</feature>
<evidence type="ECO:0000259" key="9">
    <source>
        <dbReference type="PROSITE" id="PS50850"/>
    </source>
</evidence>
<comment type="similarity">
    <text evidence="2 8">Belongs to the major facilitator superfamily. Bcr/CmlA family.</text>
</comment>
<evidence type="ECO:0000256" key="7">
    <source>
        <dbReference type="ARBA" id="ARBA00023136"/>
    </source>
</evidence>
<evidence type="ECO:0000256" key="8">
    <source>
        <dbReference type="RuleBase" id="RU365088"/>
    </source>
</evidence>
<feature type="transmembrane region" description="Helical" evidence="8">
    <location>
        <begin position="161"/>
        <end position="180"/>
    </location>
</feature>
<evidence type="ECO:0000256" key="2">
    <source>
        <dbReference type="ARBA" id="ARBA00006236"/>
    </source>
</evidence>
<evidence type="ECO:0000256" key="3">
    <source>
        <dbReference type="ARBA" id="ARBA00022448"/>
    </source>
</evidence>
<dbReference type="PROSITE" id="PS50850">
    <property type="entry name" value="MFS"/>
    <property type="match status" value="1"/>
</dbReference>
<feature type="transmembrane region" description="Helical" evidence="8">
    <location>
        <begin position="364"/>
        <end position="383"/>
    </location>
</feature>
<dbReference type="Gene3D" id="1.20.1720.10">
    <property type="entry name" value="Multidrug resistance protein D"/>
    <property type="match status" value="1"/>
</dbReference>
<dbReference type="CDD" id="cd17320">
    <property type="entry name" value="MFS_MdfA_MDR_like"/>
    <property type="match status" value="1"/>
</dbReference>
<dbReference type="InterPro" id="IPR011701">
    <property type="entry name" value="MFS"/>
</dbReference>
<comment type="caution">
    <text evidence="10">The sequence shown here is derived from an EMBL/GenBank/DDBJ whole genome shotgun (WGS) entry which is preliminary data.</text>
</comment>
<dbReference type="InterPro" id="IPR020846">
    <property type="entry name" value="MFS_dom"/>
</dbReference>
<gene>
    <name evidence="10" type="ORF">ACERLL_16800</name>
</gene>
<organism evidence="10 11">
    <name type="scientific">Thiohalorhabdus methylotrophus</name>
    <dbReference type="NCBI Taxonomy" id="3242694"/>
    <lineage>
        <taxon>Bacteria</taxon>
        <taxon>Pseudomonadati</taxon>
        <taxon>Pseudomonadota</taxon>
        <taxon>Gammaproteobacteria</taxon>
        <taxon>Thiohalorhabdales</taxon>
        <taxon>Thiohalorhabdaceae</taxon>
        <taxon>Thiohalorhabdus</taxon>
    </lineage>
</organism>
<feature type="transmembrane region" description="Helical" evidence="8">
    <location>
        <begin position="334"/>
        <end position="352"/>
    </location>
</feature>
<accession>A0ABV4TYX6</accession>
<dbReference type="Proteomes" id="UP001575181">
    <property type="component" value="Unassembled WGS sequence"/>
</dbReference>
<dbReference type="SUPFAM" id="SSF103473">
    <property type="entry name" value="MFS general substrate transporter"/>
    <property type="match status" value="1"/>
</dbReference>
<feature type="transmembrane region" description="Helical" evidence="8">
    <location>
        <begin position="130"/>
        <end position="155"/>
    </location>
</feature>
<dbReference type="Pfam" id="PF07690">
    <property type="entry name" value="MFS_1"/>
    <property type="match status" value="1"/>
</dbReference>
<keyword evidence="6 8" id="KW-1133">Transmembrane helix</keyword>
<proteinExistence type="inferred from homology"/>
<dbReference type="InterPro" id="IPR036259">
    <property type="entry name" value="MFS_trans_sf"/>
</dbReference>
<evidence type="ECO:0000313" key="11">
    <source>
        <dbReference type="Proteomes" id="UP001575181"/>
    </source>
</evidence>
<keyword evidence="3 8" id="KW-0813">Transport</keyword>
<feature type="transmembrane region" description="Helical" evidence="8">
    <location>
        <begin position="245"/>
        <end position="263"/>
    </location>
</feature>
<dbReference type="InterPro" id="IPR004812">
    <property type="entry name" value="Efflux_drug-R_Bcr/CmlA"/>
</dbReference>
<feature type="domain" description="Major facilitator superfamily (MFS) profile" evidence="9">
    <location>
        <begin position="6"/>
        <end position="390"/>
    </location>
</feature>
<feature type="transmembrane region" description="Helical" evidence="8">
    <location>
        <begin position="213"/>
        <end position="233"/>
    </location>
</feature>
<feature type="transmembrane region" description="Helical" evidence="8">
    <location>
        <begin position="97"/>
        <end position="118"/>
    </location>
</feature>
<keyword evidence="11" id="KW-1185">Reference proteome</keyword>
<protein>
    <recommendedName>
        <fullName evidence="8">Bcr/CflA family efflux transporter</fullName>
    </recommendedName>
</protein>
<keyword evidence="4" id="KW-1003">Cell membrane</keyword>
<dbReference type="NCBIfam" id="TIGR00710">
    <property type="entry name" value="efflux_Bcr_CflA"/>
    <property type="match status" value="1"/>
</dbReference>
<evidence type="ECO:0000256" key="5">
    <source>
        <dbReference type="ARBA" id="ARBA00022692"/>
    </source>
</evidence>
<evidence type="ECO:0000256" key="6">
    <source>
        <dbReference type="ARBA" id="ARBA00022989"/>
    </source>
</evidence>
<evidence type="ECO:0000256" key="1">
    <source>
        <dbReference type="ARBA" id="ARBA00004651"/>
    </source>
</evidence>
<comment type="caution">
    <text evidence="8">Lacks conserved residue(s) required for the propagation of feature annotation.</text>
</comment>
<feature type="transmembrane region" description="Helical" evidence="8">
    <location>
        <begin position="72"/>
        <end position="91"/>
    </location>
</feature>
<name>A0ABV4TYX6_9GAMM</name>
<evidence type="ECO:0000256" key="4">
    <source>
        <dbReference type="ARBA" id="ARBA00022475"/>
    </source>
</evidence>
<evidence type="ECO:0000313" key="10">
    <source>
        <dbReference type="EMBL" id="MFA9462468.1"/>
    </source>
</evidence>
<keyword evidence="5 8" id="KW-0812">Transmembrane</keyword>